<dbReference type="EMBL" id="BRZM01001596">
    <property type="protein sequence ID" value="GLD73451.1"/>
    <property type="molecule type" value="Genomic_DNA"/>
</dbReference>
<evidence type="ECO:0000256" key="1">
    <source>
        <dbReference type="ARBA" id="ARBA00008335"/>
    </source>
</evidence>
<dbReference type="InterPro" id="IPR039672">
    <property type="entry name" value="MFS_2"/>
</dbReference>
<organism evidence="3 4">
    <name type="scientific">Lates japonicus</name>
    <name type="common">Japanese lates</name>
    <dbReference type="NCBI Taxonomy" id="270547"/>
    <lineage>
        <taxon>Eukaryota</taxon>
        <taxon>Metazoa</taxon>
        <taxon>Chordata</taxon>
        <taxon>Craniata</taxon>
        <taxon>Vertebrata</taxon>
        <taxon>Euteleostomi</taxon>
        <taxon>Actinopterygii</taxon>
        <taxon>Neopterygii</taxon>
        <taxon>Teleostei</taxon>
        <taxon>Neoteleostei</taxon>
        <taxon>Acanthomorphata</taxon>
        <taxon>Carangaria</taxon>
        <taxon>Carangaria incertae sedis</taxon>
        <taxon>Centropomidae</taxon>
        <taxon>Lates</taxon>
    </lineage>
</organism>
<dbReference type="GO" id="GO:0015293">
    <property type="term" value="F:symporter activity"/>
    <property type="evidence" value="ECO:0007669"/>
    <property type="project" value="InterPro"/>
</dbReference>
<sequence>MRRRLRRMDGLRVSAHWFAVTELRPAAAVLPVALVEQGTRSIGCFSINTGATTSGRGKPGCHRGQEAPSAKAVTPGGATHTGQSRGFSLGLPPAVAGSRAVLTRSQSTRWHSLTQNITDTAVASPHSLAMAKEARLVLRLNGATSLLVKNCRSRTPPCFDGAKKGGREHTDLSQKLPLCSKLCFAIGGAPKEVAASATAFFLQIYLLDVAQITAFQASMVLFIGKAWGAVTDPIVGFFITKSRWTKIGRLMPCLKFCVAQFGLPHGVSPVPLCSCGMVEPLKFLVSYFSGSFPPHHGAGSSGTSGFYTSTKHSAQVAYM</sequence>
<dbReference type="GO" id="GO:0046624">
    <property type="term" value="F:sphingolipid transporter activity"/>
    <property type="evidence" value="ECO:0007669"/>
    <property type="project" value="TreeGrafter"/>
</dbReference>
<dbReference type="GO" id="GO:0005886">
    <property type="term" value="C:plasma membrane"/>
    <property type="evidence" value="ECO:0007669"/>
    <property type="project" value="TreeGrafter"/>
</dbReference>
<evidence type="ECO:0000256" key="2">
    <source>
        <dbReference type="SAM" id="MobiDB-lite"/>
    </source>
</evidence>
<dbReference type="Proteomes" id="UP001279410">
    <property type="component" value="Unassembled WGS sequence"/>
</dbReference>
<evidence type="ECO:0000313" key="3">
    <source>
        <dbReference type="EMBL" id="GLD73451.1"/>
    </source>
</evidence>
<reference evidence="3" key="1">
    <citation type="submission" date="2022-08" db="EMBL/GenBank/DDBJ databases">
        <title>Genome sequencing of akame (Lates japonicus).</title>
        <authorList>
            <person name="Hashiguchi Y."/>
            <person name="Takahashi H."/>
        </authorList>
    </citation>
    <scope>NUCLEOTIDE SEQUENCE</scope>
    <source>
        <strain evidence="3">Kochi</strain>
    </source>
</reference>
<feature type="region of interest" description="Disordered" evidence="2">
    <location>
        <begin position="53"/>
        <end position="87"/>
    </location>
</feature>
<evidence type="ECO:0000313" key="4">
    <source>
        <dbReference type="Proteomes" id="UP001279410"/>
    </source>
</evidence>
<protein>
    <submittedName>
        <fullName evidence="3">Major facilitator superfamily domain-containing protein 2B-like protein</fullName>
    </submittedName>
</protein>
<dbReference type="PANTHER" id="PTHR11328">
    <property type="entry name" value="MAJOR FACILITATOR SUPERFAMILY DOMAIN-CONTAINING PROTEIN"/>
    <property type="match status" value="1"/>
</dbReference>
<dbReference type="Pfam" id="PF13347">
    <property type="entry name" value="MFS_2"/>
    <property type="match status" value="1"/>
</dbReference>
<name>A0AAD3NIB3_LATJO</name>
<proteinExistence type="inferred from homology"/>
<dbReference type="PANTHER" id="PTHR11328:SF30">
    <property type="entry name" value="SPHINGOSINE-1-PHOSPHATE TRANSPORTER MFSD2B"/>
    <property type="match status" value="1"/>
</dbReference>
<keyword evidence="4" id="KW-1185">Reference proteome</keyword>
<dbReference type="GO" id="GO:0008643">
    <property type="term" value="P:carbohydrate transport"/>
    <property type="evidence" value="ECO:0007669"/>
    <property type="project" value="InterPro"/>
</dbReference>
<comment type="caution">
    <text evidence="3">The sequence shown here is derived from an EMBL/GenBank/DDBJ whole genome shotgun (WGS) entry which is preliminary data.</text>
</comment>
<dbReference type="AlphaFoldDB" id="A0AAD3NIB3"/>
<comment type="similarity">
    <text evidence="1">Belongs to the major facilitator superfamily.</text>
</comment>
<accession>A0AAD3NIB3</accession>
<gene>
    <name evidence="3" type="ORF">AKAME5_002477600</name>
</gene>